<reference evidence="3" key="1">
    <citation type="submission" date="2022-04" db="EMBL/GenBank/DDBJ databases">
        <title>Desulfatitalea alkaliphila sp. nov., a novel anaerobic sulfate-reducing bacterium isolated from terrestrial mud volcano, Taman Peninsula, Russia.</title>
        <authorList>
            <person name="Khomyakova M.A."/>
            <person name="Merkel A.Y."/>
            <person name="Slobodkin A.I."/>
        </authorList>
    </citation>
    <scope>NUCLEOTIDE SEQUENCE</scope>
    <source>
        <strain evidence="3">M08but</strain>
    </source>
</reference>
<dbReference type="GO" id="GO:0016787">
    <property type="term" value="F:hydrolase activity"/>
    <property type="evidence" value="ECO:0007669"/>
    <property type="project" value="InterPro"/>
</dbReference>
<dbReference type="AlphaFoldDB" id="A0AA41QYU8"/>
<evidence type="ECO:0000313" key="4">
    <source>
        <dbReference type="Proteomes" id="UP001165427"/>
    </source>
</evidence>
<sequence length="375" mass="42398">MTFFLIAALVYFSMHALVWARAGKQLAAGRRFLLFGWLIALLLTFTPFLAHFIPATWPQPPVRLAWWLVYLWVGVIFYLFWLNLVAFVLELAARPLPTAWSAWLPRGRRQLHWILGVTVLIVGYGLYGATQWQVPRLTIETPYIQRDARVVLLSDTHFGVMTTQARVARLVAFVQDLNPDLVLFAGDQINDHPEWLAPKAQALSGIAAPLGKFGVVGNHEFYVGVQTSRDFHELAGIRLLRNETRVLPESGIQLVGVDDPAWGFRDRGFTARQLDKLAPDLLPDHFTLLIAHRPWGWEEQAVPLGIDLQLSGHTHGGQIFPFNWLVRLHYDHVAGHFEKEGRHLFVSTGTFGWGPPLRVGTRPQIVVIELVRQGG</sequence>
<name>A0AA41QYU8_9BACT</name>
<feature type="transmembrane region" description="Helical" evidence="1">
    <location>
        <begin position="65"/>
        <end position="89"/>
    </location>
</feature>
<gene>
    <name evidence="3" type="ORF">MRX98_03170</name>
</gene>
<comment type="caution">
    <text evidence="3">The sequence shown here is derived from an EMBL/GenBank/DDBJ whole genome shotgun (WGS) entry which is preliminary data.</text>
</comment>
<feature type="transmembrane region" description="Helical" evidence="1">
    <location>
        <begin position="32"/>
        <end position="53"/>
    </location>
</feature>
<dbReference type="PANTHER" id="PTHR31302">
    <property type="entry name" value="TRANSMEMBRANE PROTEIN WITH METALLOPHOSPHOESTERASE DOMAIN-RELATED"/>
    <property type="match status" value="1"/>
</dbReference>
<feature type="transmembrane region" description="Helical" evidence="1">
    <location>
        <begin position="109"/>
        <end position="127"/>
    </location>
</feature>
<dbReference type="EMBL" id="JALJRB010000002">
    <property type="protein sequence ID" value="MCJ8499562.1"/>
    <property type="molecule type" value="Genomic_DNA"/>
</dbReference>
<keyword evidence="1" id="KW-0472">Membrane</keyword>
<proteinExistence type="predicted"/>
<feature type="domain" description="Calcineurin-like phosphoesterase" evidence="2">
    <location>
        <begin position="149"/>
        <end position="316"/>
    </location>
</feature>
<dbReference type="Proteomes" id="UP001165427">
    <property type="component" value="Unassembled WGS sequence"/>
</dbReference>
<protein>
    <submittedName>
        <fullName evidence="3">Metallophosphoesterase</fullName>
    </submittedName>
</protein>
<accession>A0AA41QYU8</accession>
<keyword evidence="1" id="KW-0812">Transmembrane</keyword>
<organism evidence="3 4">
    <name type="scientific">Desulfatitalea alkaliphila</name>
    <dbReference type="NCBI Taxonomy" id="2929485"/>
    <lineage>
        <taxon>Bacteria</taxon>
        <taxon>Pseudomonadati</taxon>
        <taxon>Thermodesulfobacteriota</taxon>
        <taxon>Desulfobacteria</taxon>
        <taxon>Desulfobacterales</taxon>
        <taxon>Desulfosarcinaceae</taxon>
        <taxon>Desulfatitalea</taxon>
    </lineage>
</organism>
<dbReference type="Gene3D" id="3.60.21.10">
    <property type="match status" value="1"/>
</dbReference>
<dbReference type="Pfam" id="PF00149">
    <property type="entry name" value="Metallophos"/>
    <property type="match status" value="1"/>
</dbReference>
<evidence type="ECO:0000256" key="1">
    <source>
        <dbReference type="SAM" id="Phobius"/>
    </source>
</evidence>
<dbReference type="InterPro" id="IPR051158">
    <property type="entry name" value="Metallophosphoesterase_sf"/>
</dbReference>
<evidence type="ECO:0000259" key="2">
    <source>
        <dbReference type="Pfam" id="PF00149"/>
    </source>
</evidence>
<keyword evidence="4" id="KW-1185">Reference proteome</keyword>
<dbReference type="CDD" id="cd07385">
    <property type="entry name" value="MPP_YkuE_C"/>
    <property type="match status" value="1"/>
</dbReference>
<keyword evidence="1" id="KW-1133">Transmembrane helix</keyword>
<evidence type="ECO:0000313" key="3">
    <source>
        <dbReference type="EMBL" id="MCJ8499562.1"/>
    </source>
</evidence>
<dbReference type="InterPro" id="IPR004843">
    <property type="entry name" value="Calcineurin-like_PHP"/>
</dbReference>
<dbReference type="InterPro" id="IPR029052">
    <property type="entry name" value="Metallo-depent_PP-like"/>
</dbReference>
<dbReference type="SUPFAM" id="SSF56300">
    <property type="entry name" value="Metallo-dependent phosphatases"/>
    <property type="match status" value="1"/>
</dbReference>
<dbReference type="RefSeq" id="WP_246902933.1">
    <property type="nucleotide sequence ID" value="NZ_JALJRB010000002.1"/>
</dbReference>
<dbReference type="PANTHER" id="PTHR31302:SF0">
    <property type="entry name" value="TRANSMEMBRANE PROTEIN WITH METALLOPHOSPHOESTERASE DOMAIN"/>
    <property type="match status" value="1"/>
</dbReference>